<keyword evidence="2" id="KW-1185">Reference proteome</keyword>
<gene>
    <name evidence="1" type="ORF">OHC33_005944</name>
</gene>
<protein>
    <submittedName>
        <fullName evidence="1">Uncharacterized protein</fullName>
    </submittedName>
</protein>
<dbReference type="EMBL" id="JAKLMC020000013">
    <property type="protein sequence ID" value="KAK5952825.1"/>
    <property type="molecule type" value="Genomic_DNA"/>
</dbReference>
<evidence type="ECO:0000313" key="1">
    <source>
        <dbReference type="EMBL" id="KAK5952825.1"/>
    </source>
</evidence>
<reference evidence="1 2" key="1">
    <citation type="submission" date="2022-12" db="EMBL/GenBank/DDBJ databases">
        <title>Genomic features and morphological characterization of a novel Knufia sp. strain isolated from spacecraft assembly facility.</title>
        <authorList>
            <person name="Teixeira M."/>
            <person name="Chander A.M."/>
            <person name="Stajich J.E."/>
            <person name="Venkateswaran K."/>
        </authorList>
    </citation>
    <scope>NUCLEOTIDE SEQUENCE [LARGE SCALE GENOMIC DNA]</scope>
    <source>
        <strain evidence="1 2">FJI-L2-BK-P2</strain>
    </source>
</reference>
<dbReference type="AlphaFoldDB" id="A0AAN8EFC7"/>
<sequence>MAMSTTLTVPAQLADDSRAMAIFQLEEGGVKALQFGRRVDVVIPMDGHSLYRLRRKPTLRALTKFFPAIARALYEHNAVGGGPITTVILPQHNVSAYQKLFGWMNASITAGKLVRVNRVNINAKFTYGEMKKISEDLGVGYVVKAMDGRMGAMARSAGHISTKSDLLTTVSTNFSTVHKYKPERMASLPNPEKTLHVPPQGQKASKAMDVYNLSRETMKLMASVSNVNVWAASKIGGDPIFIGVSSMRKLTTTMPAVKAAFLTHKASDGGYIEDVILPARGIGAYQKILGWVRDTFNKGQVVPMQRVEHYAVPIYKQIRAIARDMGMGAHIKAMDRRIAAMTARRAA</sequence>
<name>A0AAN8EFC7_9EURO</name>
<organism evidence="1 2">
    <name type="scientific">Knufia fluminis</name>
    <dbReference type="NCBI Taxonomy" id="191047"/>
    <lineage>
        <taxon>Eukaryota</taxon>
        <taxon>Fungi</taxon>
        <taxon>Dikarya</taxon>
        <taxon>Ascomycota</taxon>
        <taxon>Pezizomycotina</taxon>
        <taxon>Eurotiomycetes</taxon>
        <taxon>Chaetothyriomycetidae</taxon>
        <taxon>Chaetothyriales</taxon>
        <taxon>Trichomeriaceae</taxon>
        <taxon>Knufia</taxon>
    </lineage>
</organism>
<dbReference type="Proteomes" id="UP001316803">
    <property type="component" value="Unassembled WGS sequence"/>
</dbReference>
<proteinExistence type="predicted"/>
<comment type="caution">
    <text evidence="1">The sequence shown here is derived from an EMBL/GenBank/DDBJ whole genome shotgun (WGS) entry which is preliminary data.</text>
</comment>
<evidence type="ECO:0000313" key="2">
    <source>
        <dbReference type="Proteomes" id="UP001316803"/>
    </source>
</evidence>
<accession>A0AAN8EFC7</accession>